<dbReference type="AlphaFoldDB" id="A0A2T8HJZ6"/>
<name>A0A2T8HJZ6_9SPHI</name>
<protein>
    <submittedName>
        <fullName evidence="2">Uncharacterized protein</fullName>
    </submittedName>
</protein>
<keyword evidence="1" id="KW-0812">Transmembrane</keyword>
<evidence type="ECO:0000313" key="2">
    <source>
        <dbReference type="EMBL" id="PVH25777.1"/>
    </source>
</evidence>
<keyword evidence="3" id="KW-1185">Reference proteome</keyword>
<evidence type="ECO:0000256" key="1">
    <source>
        <dbReference type="SAM" id="Phobius"/>
    </source>
</evidence>
<accession>A0A2T8HJZ6</accession>
<feature type="transmembrane region" description="Helical" evidence="1">
    <location>
        <begin position="29"/>
        <end position="46"/>
    </location>
</feature>
<evidence type="ECO:0000313" key="3">
    <source>
        <dbReference type="Proteomes" id="UP000245627"/>
    </source>
</evidence>
<dbReference type="EMBL" id="QDKG01000002">
    <property type="protein sequence ID" value="PVH25777.1"/>
    <property type="molecule type" value="Genomic_DNA"/>
</dbReference>
<keyword evidence="1" id="KW-0472">Membrane</keyword>
<proteinExistence type="predicted"/>
<gene>
    <name evidence="2" type="ORF">DC487_07540</name>
</gene>
<comment type="caution">
    <text evidence="2">The sequence shown here is derived from an EMBL/GenBank/DDBJ whole genome shotgun (WGS) entry which is preliminary data.</text>
</comment>
<dbReference type="Proteomes" id="UP000245627">
    <property type="component" value="Unassembled WGS sequence"/>
</dbReference>
<organism evidence="2 3">
    <name type="scientific">Sphingobacterium corticibacter</name>
    <dbReference type="NCBI Taxonomy" id="2171749"/>
    <lineage>
        <taxon>Bacteria</taxon>
        <taxon>Pseudomonadati</taxon>
        <taxon>Bacteroidota</taxon>
        <taxon>Sphingobacteriia</taxon>
        <taxon>Sphingobacteriales</taxon>
        <taxon>Sphingobacteriaceae</taxon>
        <taxon>Sphingobacterium</taxon>
    </lineage>
</organism>
<keyword evidence="1" id="KW-1133">Transmembrane helix</keyword>
<sequence length="80" mass="9294">MWFYIQCVGIGFFLLIADFKMIGNDIQKLFIVIFLLGVMGIVIFTVKIRNIEARISDQEDTKMLLLDRINSLKKQLIVLD</sequence>
<reference evidence="2 3" key="1">
    <citation type="submission" date="2018-04" db="EMBL/GenBank/DDBJ databases">
        <title>Sphingobacterium cortibacter sp. nov.</title>
        <authorList>
            <person name="Li Y."/>
        </authorList>
    </citation>
    <scope>NUCLEOTIDE SEQUENCE [LARGE SCALE GENOMIC DNA]</scope>
    <source>
        <strain evidence="2 3">2c-3</strain>
    </source>
</reference>